<dbReference type="OrthoDB" id="547680at2759"/>
<evidence type="ECO:0000256" key="3">
    <source>
        <dbReference type="ARBA" id="ARBA00011233"/>
    </source>
</evidence>
<sequence>MSPMKKGMKRNHRTGSTAGNRGRPTITTTTSLLFVLLLRSSRLFFVQADICFLLYQNADNLLETGMRKSLKQWINSDAIRDPTVTTWVYFDALNNVKGVRKDTPDIKVPTTPLEDVWTKDGSQLLTDESKVKFTGSYYMSFDHEDQKMKVYKEVREEQDSDDPGTLWGFVGYSMERCLGRGANETFLILNGYGEGSNGFGGDDNKQRRQRQRRRRLVPEVTEPEPDETQDPPIETDQTEGGGGGTHDSQPVQVESHEDVVMALRQVLHDLHGGPAKFSVLGFDAHFMQTFRSVNEYKSITKHMLASQSLMPEHGLAYETLTETSTAKALAQQMVSEFVSQPQSDNGHHSTPKTLSLIDTGLPFTTFLNATNAFLGAMTELIKNPNTMDAHFFAHLHRARSQAVTYAKDCAIDLGSFLYQLADLCDPEPDSDLAVLANNLNDAYRHLFVARDFGPGTVEGTGLLIDFPTVHEYNKDPTFWEDSLFLTNDQTVREENPKYVEFFQAYVSATQRDDRQAMTTESVCRIQAAGTFVETASSGVTIFVQPLSSVSDMSRSFVVGGIDKEDAMMTNPGVDGLFVDPQVASNPSTGHVEVKTGLQMLATTVDAFYGVNVTNLMDDYKGAHQPHDQRMLRRNLGSEHPVNNDEFIILYGGKAPGDFVSTQNTMEWKATWDRQFYVLNDGSGEHFHMIFVKEPEEPGTFDAKQVEVVYFPDYNTKIREEMSVRSGTPVASAVPHMGGSKGYLEIRTDPTTGKDSFTLYETYCKMAILGHENCNVRQPIGGFVAPVIPVRGRVHGHILRDIVGGPSGKVIAWDTVDGWSLDAMSQTEFQEAIKAGSVVMELEASSSDEVKTDLRSFDVTATDDGRVEKILTEQPTGSPTTTPATPSPTTLRPTGFPTTLPPEIPPAEPDVARCKPAIQSSTLEGNVARQALTGDINILSHTQCEMHPWWMVDLFSYRPISSVIVHNRQDCCTDRLSGVVVELLDENDKGIAFVQHNPDTEGPIESSWTAQFEGQEARKVRVSIERLDECEFLNLASVQVFSDSCTEKDSCSHIGGGCDYGNVALCKPATQSTSFVADPANDPTGSENGAWRATDGTPTLSHTDCEEAPWWELDLLSERIVTEIVIKNREDCCFERLNGLTVELTNQFNQLTGLYQHDPATGAIKPMLIVHFDSVETRKVRLSLKRGPNDLCGFLNLEEVQVYSDCIPGDACQTETGCPQVAIAT</sequence>
<dbReference type="AlphaFoldDB" id="A0A9N8D583"/>
<evidence type="ECO:0000259" key="9">
    <source>
        <dbReference type="SMART" id="SM00607"/>
    </source>
</evidence>
<dbReference type="SMART" id="SM00607">
    <property type="entry name" value="FTP"/>
    <property type="match status" value="2"/>
</dbReference>
<feature type="region of interest" description="Disordered" evidence="8">
    <location>
        <begin position="193"/>
        <end position="250"/>
    </location>
</feature>
<dbReference type="PANTHER" id="PTHR45713">
    <property type="entry name" value="FTP DOMAIN-CONTAINING PROTEIN"/>
    <property type="match status" value="1"/>
</dbReference>
<comment type="function">
    <text evidence="1">Acts as a defensive agent. Recognizes blood group fucosylated oligosaccharides including A, B, H and Lewis B-type antigens. Does not recognize Lewis A antigen and has low affinity for monovalent haptens.</text>
</comment>
<feature type="compositionally biased region" description="Basic residues" evidence="8">
    <location>
        <begin position="1"/>
        <end position="13"/>
    </location>
</feature>
<dbReference type="GO" id="GO:0010185">
    <property type="term" value="P:regulation of cellular defense response"/>
    <property type="evidence" value="ECO:0007669"/>
    <property type="project" value="UniProtKB-ARBA"/>
</dbReference>
<feature type="compositionally biased region" description="Low complexity" evidence="8">
    <location>
        <begin position="874"/>
        <end position="893"/>
    </location>
</feature>
<feature type="region of interest" description="Disordered" evidence="8">
    <location>
        <begin position="1"/>
        <end position="24"/>
    </location>
</feature>
<reference evidence="10" key="1">
    <citation type="submission" date="2020-06" db="EMBL/GenBank/DDBJ databases">
        <authorList>
            <consortium name="Plant Systems Biology data submission"/>
        </authorList>
    </citation>
    <scope>NUCLEOTIDE SEQUENCE</scope>
    <source>
        <strain evidence="10">D6</strain>
    </source>
</reference>
<dbReference type="Pfam" id="PF22633">
    <property type="entry name" value="F5_F8_type_C_2"/>
    <property type="match status" value="2"/>
</dbReference>
<dbReference type="Gene3D" id="2.60.120.260">
    <property type="entry name" value="Galactose-binding domain-like"/>
    <property type="match status" value="2"/>
</dbReference>
<keyword evidence="7" id="KW-1015">Disulfide bond</keyword>
<dbReference type="InterPro" id="IPR051941">
    <property type="entry name" value="BG_Antigen-Binding_Lectin"/>
</dbReference>
<dbReference type="SUPFAM" id="SSF49785">
    <property type="entry name" value="Galactose-binding domain-like"/>
    <property type="match status" value="2"/>
</dbReference>
<evidence type="ECO:0000256" key="8">
    <source>
        <dbReference type="SAM" id="MobiDB-lite"/>
    </source>
</evidence>
<proteinExistence type="inferred from homology"/>
<comment type="similarity">
    <text evidence="2">Belongs to the fucolectin family.</text>
</comment>
<dbReference type="GO" id="GO:0001868">
    <property type="term" value="P:regulation of complement activation, lectin pathway"/>
    <property type="evidence" value="ECO:0007669"/>
    <property type="project" value="UniProtKB-ARBA"/>
</dbReference>
<evidence type="ECO:0000313" key="11">
    <source>
        <dbReference type="Proteomes" id="UP001153069"/>
    </source>
</evidence>
<feature type="region of interest" description="Disordered" evidence="8">
    <location>
        <begin position="864"/>
        <end position="907"/>
    </location>
</feature>
<dbReference type="GO" id="GO:0042806">
    <property type="term" value="F:fucose binding"/>
    <property type="evidence" value="ECO:0007669"/>
    <property type="project" value="UniProtKB-ARBA"/>
</dbReference>
<dbReference type="EMBL" id="CAICTM010000007">
    <property type="protein sequence ID" value="CAB9496627.1"/>
    <property type="molecule type" value="Genomic_DNA"/>
</dbReference>
<evidence type="ECO:0000256" key="5">
    <source>
        <dbReference type="ARBA" id="ARBA00022734"/>
    </source>
</evidence>
<evidence type="ECO:0000256" key="2">
    <source>
        <dbReference type="ARBA" id="ARBA00010147"/>
    </source>
</evidence>
<dbReference type="PANTHER" id="PTHR45713:SF6">
    <property type="entry name" value="F5_8 TYPE C DOMAIN-CONTAINING PROTEIN"/>
    <property type="match status" value="1"/>
</dbReference>
<keyword evidence="11" id="KW-1185">Reference proteome</keyword>
<dbReference type="GO" id="GO:0046872">
    <property type="term" value="F:metal ion binding"/>
    <property type="evidence" value="ECO:0007669"/>
    <property type="project" value="UniProtKB-KW"/>
</dbReference>
<evidence type="ECO:0000256" key="7">
    <source>
        <dbReference type="ARBA" id="ARBA00023157"/>
    </source>
</evidence>
<evidence type="ECO:0000256" key="1">
    <source>
        <dbReference type="ARBA" id="ARBA00002219"/>
    </source>
</evidence>
<keyword evidence="5" id="KW-0430">Lectin</keyword>
<feature type="domain" description="Fucolectin tachylectin-4 pentraxin-1" evidence="9">
    <location>
        <begin position="1059"/>
        <end position="1209"/>
    </location>
</feature>
<dbReference type="InterPro" id="IPR006585">
    <property type="entry name" value="FTP1"/>
</dbReference>
<evidence type="ECO:0000256" key="4">
    <source>
        <dbReference type="ARBA" id="ARBA00022723"/>
    </source>
</evidence>
<name>A0A9N8D583_9STRA</name>
<dbReference type="InterPro" id="IPR005077">
    <property type="entry name" value="Peptidase_C11"/>
</dbReference>
<accession>A0A9N8D583</accession>
<keyword evidence="4" id="KW-0479">Metal-binding</keyword>
<protein>
    <submittedName>
        <fullName evidence="10">F5/8 type C domain</fullName>
    </submittedName>
</protein>
<feature type="domain" description="Fucolectin tachylectin-4 pentraxin-1" evidence="9">
    <location>
        <begin position="907"/>
        <end position="1045"/>
    </location>
</feature>
<evidence type="ECO:0000256" key="6">
    <source>
        <dbReference type="ARBA" id="ARBA00022837"/>
    </source>
</evidence>
<comment type="caution">
    <text evidence="10">The sequence shown here is derived from an EMBL/GenBank/DDBJ whole genome shotgun (WGS) entry which is preliminary data.</text>
</comment>
<feature type="region of interest" description="Disordered" evidence="8">
    <location>
        <begin position="1076"/>
        <end position="1097"/>
    </location>
</feature>
<organism evidence="10 11">
    <name type="scientific">Seminavis robusta</name>
    <dbReference type="NCBI Taxonomy" id="568900"/>
    <lineage>
        <taxon>Eukaryota</taxon>
        <taxon>Sar</taxon>
        <taxon>Stramenopiles</taxon>
        <taxon>Ochrophyta</taxon>
        <taxon>Bacillariophyta</taxon>
        <taxon>Bacillariophyceae</taxon>
        <taxon>Bacillariophycidae</taxon>
        <taxon>Naviculales</taxon>
        <taxon>Naviculaceae</taxon>
        <taxon>Seminavis</taxon>
    </lineage>
</organism>
<feature type="compositionally biased region" description="Pro residues" evidence="8">
    <location>
        <begin position="898"/>
        <end position="907"/>
    </location>
</feature>
<gene>
    <name evidence="10" type="ORF">SEMRO_7_G005970.1</name>
</gene>
<dbReference type="Proteomes" id="UP001153069">
    <property type="component" value="Unassembled WGS sequence"/>
</dbReference>
<dbReference type="InterPro" id="IPR008979">
    <property type="entry name" value="Galactose-bd-like_sf"/>
</dbReference>
<dbReference type="Pfam" id="PF03415">
    <property type="entry name" value="Peptidase_C11"/>
    <property type="match status" value="1"/>
</dbReference>
<comment type="subunit">
    <text evidence="3">Homotrimer.</text>
</comment>
<evidence type="ECO:0000313" key="10">
    <source>
        <dbReference type="EMBL" id="CAB9496627.1"/>
    </source>
</evidence>
<keyword evidence="6" id="KW-0106">Calcium</keyword>